<dbReference type="PROSITE" id="PS50977">
    <property type="entry name" value="HTH_TETR_2"/>
    <property type="match status" value="1"/>
</dbReference>
<accession>A0ABX6SYT3</accession>
<evidence type="ECO:0000259" key="5">
    <source>
        <dbReference type="PROSITE" id="PS50977"/>
    </source>
</evidence>
<evidence type="ECO:0000313" key="7">
    <source>
        <dbReference type="Proteomes" id="UP000515871"/>
    </source>
</evidence>
<keyword evidence="3" id="KW-0804">Transcription</keyword>
<dbReference type="PRINTS" id="PR00455">
    <property type="entry name" value="HTHTETR"/>
</dbReference>
<dbReference type="PANTHER" id="PTHR30055:SF234">
    <property type="entry name" value="HTH-TYPE TRANSCRIPTIONAL REGULATOR BETI"/>
    <property type="match status" value="1"/>
</dbReference>
<evidence type="ECO:0000256" key="4">
    <source>
        <dbReference type="PROSITE-ProRule" id="PRU00335"/>
    </source>
</evidence>
<sequence>MPSKKRSDAVQNRAAILDAARDLFASEGADVPLARIAERAGVGRATLQRNFPHRHDLAAAIYLENLARVEDLAHAVADEPDAALLILNEIISFHAGSSRVLAALDDDRVEEVESIRLRTRNLLSGPVAQGRRDGRLADSTDEEDLLLAIEMIVGAMTLSSHREPEELITRAMRIVRDGLAARPEASQPNLG</sequence>
<keyword evidence="1" id="KW-0805">Transcription regulation</keyword>
<proteinExistence type="predicted"/>
<keyword evidence="7" id="KW-1185">Reference proteome</keyword>
<feature type="DNA-binding region" description="H-T-H motif" evidence="4">
    <location>
        <begin position="32"/>
        <end position="51"/>
    </location>
</feature>
<evidence type="ECO:0000313" key="6">
    <source>
        <dbReference type="EMBL" id="QNL95757.1"/>
    </source>
</evidence>
<organism evidence="6 7">
    <name type="scientific">Aeromicrobium senzhongii</name>
    <dbReference type="NCBI Taxonomy" id="2663859"/>
    <lineage>
        <taxon>Bacteria</taxon>
        <taxon>Bacillati</taxon>
        <taxon>Actinomycetota</taxon>
        <taxon>Actinomycetes</taxon>
        <taxon>Propionibacteriales</taxon>
        <taxon>Nocardioidaceae</taxon>
        <taxon>Aeromicrobium</taxon>
    </lineage>
</organism>
<dbReference type="Gene3D" id="1.10.357.10">
    <property type="entry name" value="Tetracycline Repressor, domain 2"/>
    <property type="match status" value="1"/>
</dbReference>
<gene>
    <name evidence="6" type="ORF">H9L21_07640</name>
</gene>
<evidence type="ECO:0000256" key="1">
    <source>
        <dbReference type="ARBA" id="ARBA00023015"/>
    </source>
</evidence>
<name>A0ABX6SYT3_9ACTN</name>
<dbReference type="EMBL" id="CP060587">
    <property type="protein sequence ID" value="QNL95757.1"/>
    <property type="molecule type" value="Genomic_DNA"/>
</dbReference>
<dbReference type="RefSeq" id="WP_154595025.1">
    <property type="nucleotide sequence ID" value="NZ_CP060587.1"/>
</dbReference>
<dbReference type="InterPro" id="IPR009057">
    <property type="entry name" value="Homeodomain-like_sf"/>
</dbReference>
<reference evidence="6 7" key="1">
    <citation type="submission" date="2020-08" db="EMBL/GenBank/DDBJ databases">
        <title>Novel species in genus Aeromicrobium.</title>
        <authorList>
            <person name="Zhang G."/>
        </authorList>
    </citation>
    <scope>NUCLEOTIDE SEQUENCE [LARGE SCALE GENOMIC DNA]</scope>
    <source>
        <strain evidence="7">zg-629</strain>
    </source>
</reference>
<dbReference type="PANTHER" id="PTHR30055">
    <property type="entry name" value="HTH-TYPE TRANSCRIPTIONAL REGULATOR RUTR"/>
    <property type="match status" value="1"/>
</dbReference>
<keyword evidence="2 4" id="KW-0238">DNA-binding</keyword>
<dbReference type="Pfam" id="PF00440">
    <property type="entry name" value="TetR_N"/>
    <property type="match status" value="1"/>
</dbReference>
<dbReference type="SUPFAM" id="SSF46689">
    <property type="entry name" value="Homeodomain-like"/>
    <property type="match status" value="1"/>
</dbReference>
<dbReference type="InterPro" id="IPR001647">
    <property type="entry name" value="HTH_TetR"/>
</dbReference>
<evidence type="ECO:0000256" key="3">
    <source>
        <dbReference type="ARBA" id="ARBA00023163"/>
    </source>
</evidence>
<protein>
    <submittedName>
        <fullName evidence="6">TetR/AcrR family transcriptional regulator</fullName>
    </submittedName>
</protein>
<dbReference type="InterPro" id="IPR050109">
    <property type="entry name" value="HTH-type_TetR-like_transc_reg"/>
</dbReference>
<feature type="domain" description="HTH tetR-type" evidence="5">
    <location>
        <begin position="10"/>
        <end position="69"/>
    </location>
</feature>
<evidence type="ECO:0000256" key="2">
    <source>
        <dbReference type="ARBA" id="ARBA00023125"/>
    </source>
</evidence>
<dbReference type="Proteomes" id="UP000515871">
    <property type="component" value="Chromosome"/>
</dbReference>